<comment type="caution">
    <text evidence="3">The sequence shown here is derived from an EMBL/GenBank/DDBJ whole genome shotgun (WGS) entry which is preliminary data.</text>
</comment>
<feature type="domain" description="LiaF transmembrane" evidence="2">
    <location>
        <begin position="12"/>
        <end position="107"/>
    </location>
</feature>
<keyword evidence="4" id="KW-1185">Reference proteome</keyword>
<protein>
    <submittedName>
        <fullName evidence="3">LiaI-LiaF-like domain-containing protein</fullName>
    </submittedName>
</protein>
<feature type="transmembrane region" description="Helical" evidence="1">
    <location>
        <begin position="12"/>
        <end position="30"/>
    </location>
</feature>
<gene>
    <name evidence="3" type="ORF">ACFOSV_00155</name>
</gene>
<keyword evidence="1" id="KW-0812">Transmembrane</keyword>
<dbReference type="PANTHER" id="PTHR40763:SF5">
    <property type="entry name" value="MEMBRANE PROTEIN"/>
    <property type="match status" value="1"/>
</dbReference>
<dbReference type="InterPro" id="IPR054331">
    <property type="entry name" value="LiaF_TM"/>
</dbReference>
<feature type="transmembrane region" description="Helical" evidence="1">
    <location>
        <begin position="84"/>
        <end position="102"/>
    </location>
</feature>
<evidence type="ECO:0000256" key="1">
    <source>
        <dbReference type="SAM" id="Phobius"/>
    </source>
</evidence>
<accession>A0ABV8AKK0</accession>
<feature type="transmembrane region" description="Helical" evidence="1">
    <location>
        <begin position="36"/>
        <end position="53"/>
    </location>
</feature>
<sequence length="262" mass="28984">MKNNNSNDSGIIFGFLIIGVGVLILARKLGFFVPDWIISWPMILVAIGTFTLIKHGFKSFFGSVVLGLGLYFLFEREFGFDFGIERFIFPVALILLGIYLVTQKRKENNILADVQRKMDASMKNLDDQLNSGTSDSTSQGNPFVAKGATFSERLNVDAIFSGVNKRVMTKNFQGGKLTAAFGGIDLDFTQADFNGMVTVQVDVIFGGMKLVVPPHWDVRTEVTNIAAGIEDKRIYREAEVDPQKVLVLKGTVFFGGLEIKSF</sequence>
<organism evidence="3 4">
    <name type="scientific">Algoriphagus namhaensis</name>
    <dbReference type="NCBI Taxonomy" id="915353"/>
    <lineage>
        <taxon>Bacteria</taxon>
        <taxon>Pseudomonadati</taxon>
        <taxon>Bacteroidota</taxon>
        <taxon>Cytophagia</taxon>
        <taxon>Cytophagales</taxon>
        <taxon>Cyclobacteriaceae</taxon>
        <taxon>Algoriphagus</taxon>
    </lineage>
</organism>
<dbReference type="EMBL" id="JBHRZS010000002">
    <property type="protein sequence ID" value="MFC3878563.1"/>
    <property type="molecule type" value="Genomic_DNA"/>
</dbReference>
<dbReference type="PANTHER" id="PTHR40763">
    <property type="entry name" value="MEMBRANE PROTEIN-RELATED"/>
    <property type="match status" value="1"/>
</dbReference>
<dbReference type="RefSeq" id="WP_377902167.1">
    <property type="nucleotide sequence ID" value="NZ_JBHRZS010000002.1"/>
</dbReference>
<dbReference type="Pfam" id="PF22570">
    <property type="entry name" value="LiaF-TM"/>
    <property type="match status" value="1"/>
</dbReference>
<proteinExistence type="predicted"/>
<dbReference type="Proteomes" id="UP001595805">
    <property type="component" value="Unassembled WGS sequence"/>
</dbReference>
<keyword evidence="1" id="KW-0472">Membrane</keyword>
<evidence type="ECO:0000313" key="3">
    <source>
        <dbReference type="EMBL" id="MFC3878563.1"/>
    </source>
</evidence>
<feature type="transmembrane region" description="Helical" evidence="1">
    <location>
        <begin position="60"/>
        <end position="78"/>
    </location>
</feature>
<keyword evidence="1" id="KW-1133">Transmembrane helix</keyword>
<name>A0ABV8AKK0_9BACT</name>
<evidence type="ECO:0000313" key="4">
    <source>
        <dbReference type="Proteomes" id="UP001595805"/>
    </source>
</evidence>
<reference evidence="4" key="1">
    <citation type="journal article" date="2019" name="Int. J. Syst. Evol. Microbiol.">
        <title>The Global Catalogue of Microorganisms (GCM) 10K type strain sequencing project: providing services to taxonomists for standard genome sequencing and annotation.</title>
        <authorList>
            <consortium name="The Broad Institute Genomics Platform"/>
            <consortium name="The Broad Institute Genome Sequencing Center for Infectious Disease"/>
            <person name="Wu L."/>
            <person name="Ma J."/>
        </authorList>
    </citation>
    <scope>NUCLEOTIDE SEQUENCE [LARGE SCALE GENOMIC DNA]</scope>
    <source>
        <strain evidence="4">CCUG 60523</strain>
    </source>
</reference>
<evidence type="ECO:0000259" key="2">
    <source>
        <dbReference type="Pfam" id="PF22570"/>
    </source>
</evidence>